<reference evidence="6" key="3">
    <citation type="submission" date="2025-08" db="UniProtKB">
        <authorList>
            <consortium name="RefSeq"/>
        </authorList>
    </citation>
    <scope>IDENTIFICATION</scope>
    <source>
        <strain evidence="6">CBS 342.82</strain>
    </source>
</reference>
<reference evidence="6" key="1">
    <citation type="submission" date="2020-01" db="EMBL/GenBank/DDBJ databases">
        <authorList>
            <consortium name="DOE Joint Genome Institute"/>
            <person name="Haridas S."/>
            <person name="Albert R."/>
            <person name="Binder M."/>
            <person name="Bloem J."/>
            <person name="Labutti K."/>
            <person name="Salamov A."/>
            <person name="Andreopoulos B."/>
            <person name="Baker S.E."/>
            <person name="Barry K."/>
            <person name="Bills G."/>
            <person name="Bluhm B.H."/>
            <person name="Cannon C."/>
            <person name="Castanera R."/>
            <person name="Culley D.E."/>
            <person name="Daum C."/>
            <person name="Ezra D."/>
            <person name="Gonzalez J.B."/>
            <person name="Henrissat B."/>
            <person name="Kuo A."/>
            <person name="Liang C."/>
            <person name="Lipzen A."/>
            <person name="Lutzoni F."/>
            <person name="Magnuson J."/>
            <person name="Mondo S."/>
            <person name="Nolan M."/>
            <person name="Ohm R."/>
            <person name="Pangilinan J."/>
            <person name="Park H.-J."/>
            <person name="Ramirez L."/>
            <person name="Alfaro M."/>
            <person name="Sun H."/>
            <person name="Tritt A."/>
            <person name="Yoshinaga Y."/>
            <person name="Zwiers L.-H."/>
            <person name="Turgeon B.G."/>
            <person name="Goodwin S.B."/>
            <person name="Spatafora J.W."/>
            <person name="Crous P.W."/>
            <person name="Grigoriev I.V."/>
        </authorList>
    </citation>
    <scope>NUCLEOTIDE SEQUENCE</scope>
    <source>
        <strain evidence="6">CBS 342.82</strain>
    </source>
</reference>
<dbReference type="Gene3D" id="3.40.1000.10">
    <property type="entry name" value="Mog1/PsbP, alpha/beta/alpha sandwich"/>
    <property type="match status" value="1"/>
</dbReference>
<evidence type="ECO:0000256" key="4">
    <source>
        <dbReference type="SAM" id="MobiDB-lite"/>
    </source>
</evidence>
<evidence type="ECO:0000256" key="3">
    <source>
        <dbReference type="ARBA" id="ARBA00022927"/>
    </source>
</evidence>
<evidence type="ECO:0000313" key="6">
    <source>
        <dbReference type="RefSeq" id="XP_033462170.1"/>
    </source>
</evidence>
<dbReference type="InterPro" id="IPR016123">
    <property type="entry name" value="Mog1/PsbP_a/b/a-sand"/>
</dbReference>
<dbReference type="GO" id="GO:0005085">
    <property type="term" value="F:guanyl-nucleotide exchange factor activity"/>
    <property type="evidence" value="ECO:0007669"/>
    <property type="project" value="TreeGrafter"/>
</dbReference>
<dbReference type="InterPro" id="IPR007681">
    <property type="entry name" value="Mog1"/>
</dbReference>
<protein>
    <submittedName>
        <fullName evidence="6">Mog1p/PsbP-like protein</fullName>
    </submittedName>
</protein>
<dbReference type="Proteomes" id="UP000504637">
    <property type="component" value="Unplaced"/>
</dbReference>
<organism evidence="6">
    <name type="scientific">Dissoconium aciculare CBS 342.82</name>
    <dbReference type="NCBI Taxonomy" id="1314786"/>
    <lineage>
        <taxon>Eukaryota</taxon>
        <taxon>Fungi</taxon>
        <taxon>Dikarya</taxon>
        <taxon>Ascomycota</taxon>
        <taxon>Pezizomycotina</taxon>
        <taxon>Dothideomycetes</taxon>
        <taxon>Dothideomycetidae</taxon>
        <taxon>Mycosphaerellales</taxon>
        <taxon>Dissoconiaceae</taxon>
        <taxon>Dissoconium</taxon>
    </lineage>
</organism>
<evidence type="ECO:0000313" key="5">
    <source>
        <dbReference type="Proteomes" id="UP000504637"/>
    </source>
</evidence>
<gene>
    <name evidence="6" type="ORF">K489DRAFT_377678</name>
</gene>
<dbReference type="GeneID" id="54362012"/>
<keyword evidence="2" id="KW-0813">Transport</keyword>
<proteinExistence type="inferred from homology"/>
<dbReference type="OrthoDB" id="10255285at2759"/>
<evidence type="ECO:0000256" key="2">
    <source>
        <dbReference type="ARBA" id="ARBA00022448"/>
    </source>
</evidence>
<keyword evidence="3" id="KW-0653">Protein transport</keyword>
<dbReference type="PANTHER" id="PTHR15837">
    <property type="entry name" value="RAN GUANINE NUCLEOTIDE RELEASE FACTOR"/>
    <property type="match status" value="1"/>
</dbReference>
<dbReference type="AlphaFoldDB" id="A0A6J3MC04"/>
<dbReference type="GO" id="GO:0031267">
    <property type="term" value="F:small GTPase binding"/>
    <property type="evidence" value="ECO:0007669"/>
    <property type="project" value="TreeGrafter"/>
</dbReference>
<dbReference type="SUPFAM" id="SSF55724">
    <property type="entry name" value="Mog1p/PsbP-like"/>
    <property type="match status" value="1"/>
</dbReference>
<dbReference type="PANTHER" id="PTHR15837:SF0">
    <property type="entry name" value="RAN GUANINE NUCLEOTIDE RELEASE FACTOR"/>
    <property type="match status" value="1"/>
</dbReference>
<dbReference type="GO" id="GO:0006606">
    <property type="term" value="P:protein import into nucleus"/>
    <property type="evidence" value="ECO:0007669"/>
    <property type="project" value="TreeGrafter"/>
</dbReference>
<dbReference type="RefSeq" id="XP_033462170.1">
    <property type="nucleotide sequence ID" value="XM_033604212.1"/>
</dbReference>
<keyword evidence="5" id="KW-1185">Reference proteome</keyword>
<comment type="similarity">
    <text evidence="1">Belongs to the MOG1 family.</text>
</comment>
<accession>A0A6J3MC04</accession>
<feature type="region of interest" description="Disordered" evidence="4">
    <location>
        <begin position="108"/>
        <end position="132"/>
    </location>
</feature>
<dbReference type="Pfam" id="PF04603">
    <property type="entry name" value="Mog1"/>
    <property type="match status" value="1"/>
</dbReference>
<sequence>MANFASKSLFGGAISVDLPPNFIDVSEVRQVPDNQEAYLDPDGFTSIVVEILERVESEGGDDEAAFREHFKELTDESEDAKILPGSIRRVDISEVKLPADVAIYTLDGSAPPGRNERDRQAAAIPSGGASESDLPGTATVTVLVALLRLKAQDTDILISVNVPEHDKANLLEAAKQLRSRMVSTFEIKDWGLFVQE</sequence>
<reference evidence="6" key="2">
    <citation type="submission" date="2020-04" db="EMBL/GenBank/DDBJ databases">
        <authorList>
            <consortium name="NCBI Genome Project"/>
        </authorList>
    </citation>
    <scope>NUCLEOTIDE SEQUENCE</scope>
    <source>
        <strain evidence="6">CBS 342.82</strain>
    </source>
</reference>
<name>A0A6J3MC04_9PEZI</name>
<evidence type="ECO:0000256" key="1">
    <source>
        <dbReference type="ARBA" id="ARBA00010307"/>
    </source>
</evidence>
<dbReference type="GO" id="GO:0005634">
    <property type="term" value="C:nucleus"/>
    <property type="evidence" value="ECO:0007669"/>
    <property type="project" value="TreeGrafter"/>
</dbReference>